<dbReference type="InterPro" id="IPR036420">
    <property type="entry name" value="BRCT_dom_sf"/>
</dbReference>
<evidence type="ECO:0008006" key="4">
    <source>
        <dbReference type="Google" id="ProtNLM"/>
    </source>
</evidence>
<feature type="region of interest" description="Disordered" evidence="1">
    <location>
        <begin position="91"/>
        <end position="114"/>
    </location>
</feature>
<dbReference type="Proteomes" id="UP000515908">
    <property type="component" value="Chromosome 08"/>
</dbReference>
<dbReference type="VEuPathDB" id="TriTrypDB:ADEAN_000481800"/>
<evidence type="ECO:0000313" key="2">
    <source>
        <dbReference type="EMBL" id="CAD2217340.1"/>
    </source>
</evidence>
<name>A0A7G2CC05_9TRYP</name>
<dbReference type="Gene3D" id="3.40.50.10190">
    <property type="entry name" value="BRCT domain"/>
    <property type="match status" value="1"/>
</dbReference>
<feature type="compositionally biased region" description="Basic and acidic residues" evidence="1">
    <location>
        <begin position="170"/>
        <end position="185"/>
    </location>
</feature>
<accession>A0A7G2CC05</accession>
<protein>
    <recommendedName>
        <fullName evidence="4">BRCT domain-containing protein</fullName>
    </recommendedName>
</protein>
<dbReference type="AlphaFoldDB" id="A0A7G2CC05"/>
<proteinExistence type="predicted"/>
<reference evidence="2 3" key="1">
    <citation type="submission" date="2020-08" db="EMBL/GenBank/DDBJ databases">
        <authorList>
            <person name="Newling K."/>
            <person name="Davey J."/>
            <person name="Forrester S."/>
        </authorList>
    </citation>
    <scope>NUCLEOTIDE SEQUENCE [LARGE SCALE GENOMIC DNA]</scope>
    <source>
        <strain evidence="3">Crithidia deanei Carvalho (ATCC PRA-265)</strain>
    </source>
</reference>
<gene>
    <name evidence="2" type="ORF">ADEAN_000481800</name>
</gene>
<organism evidence="2 3">
    <name type="scientific">Angomonas deanei</name>
    <dbReference type="NCBI Taxonomy" id="59799"/>
    <lineage>
        <taxon>Eukaryota</taxon>
        <taxon>Discoba</taxon>
        <taxon>Euglenozoa</taxon>
        <taxon>Kinetoplastea</taxon>
        <taxon>Metakinetoplastina</taxon>
        <taxon>Trypanosomatida</taxon>
        <taxon>Trypanosomatidae</taxon>
        <taxon>Strigomonadinae</taxon>
        <taxon>Angomonas</taxon>
    </lineage>
</organism>
<dbReference type="EMBL" id="LR877152">
    <property type="protein sequence ID" value="CAD2217340.1"/>
    <property type="molecule type" value="Genomic_DNA"/>
</dbReference>
<feature type="region of interest" description="Disordered" evidence="1">
    <location>
        <begin position="161"/>
        <end position="275"/>
    </location>
</feature>
<feature type="compositionally biased region" description="Polar residues" evidence="1">
    <location>
        <begin position="209"/>
        <end position="241"/>
    </location>
</feature>
<evidence type="ECO:0000313" key="3">
    <source>
        <dbReference type="Proteomes" id="UP000515908"/>
    </source>
</evidence>
<keyword evidence="3" id="KW-1185">Reference proteome</keyword>
<feature type="compositionally biased region" description="Basic residues" evidence="1">
    <location>
        <begin position="255"/>
        <end position="275"/>
    </location>
</feature>
<evidence type="ECO:0000256" key="1">
    <source>
        <dbReference type="SAM" id="MobiDB-lite"/>
    </source>
</evidence>
<feature type="compositionally biased region" description="Basic and acidic residues" evidence="1">
    <location>
        <begin position="93"/>
        <end position="109"/>
    </location>
</feature>
<sequence>MKPVLDGVRVFLQVKGDPTVKLKEVKDDIKQLGATLALSEVAADLVVWHKPTPPPAQKKEKVDYVTPFYLQRCREENKKLNPKHFLVSTDSTVVKEKPSPKSKTRKEGSPIKTVVEVAPSDSLCSTPYLFEDLTPSGSGDKHKKDNNNSLSVAEEVEELRFAILHASTKQRNDPSPKSENKKDDVSPSPAGKKSRKKKNKDPFLEEGLTQKSVSSEVTPHLSLTNVMTSSGSLTQKLPQETNNNNNEEKKEIVKKEKKPKKGAKAKRKKRRRNQE</sequence>